<dbReference type="GO" id="GO:0000978">
    <property type="term" value="F:RNA polymerase II cis-regulatory region sequence-specific DNA binding"/>
    <property type="evidence" value="ECO:0007669"/>
    <property type="project" value="TreeGrafter"/>
</dbReference>
<dbReference type="InParanoid" id="A0A090N4A5"/>
<dbReference type="GO" id="GO:0046982">
    <property type="term" value="F:protein heterodimerization activity"/>
    <property type="evidence" value="ECO:0007669"/>
    <property type="project" value="InterPro"/>
</dbReference>
<dbReference type="Pfam" id="PF00808">
    <property type="entry name" value="CBFD_NFYB_HMF"/>
    <property type="match status" value="1"/>
</dbReference>
<feature type="compositionally biased region" description="Low complexity" evidence="7">
    <location>
        <begin position="233"/>
        <end position="243"/>
    </location>
</feature>
<comment type="caution">
    <text evidence="9">The sequence shown here is derived from an EMBL/GenBank/DDBJ whole genome shotgun (WGS) entry which is preliminary data.</text>
</comment>
<keyword evidence="4" id="KW-0804">Transcription</keyword>
<evidence type="ECO:0000313" key="10">
    <source>
        <dbReference type="Proteomes" id="UP000009170"/>
    </source>
</evidence>
<dbReference type="InterPro" id="IPR050568">
    <property type="entry name" value="Transcr_DNA_Rep_Reg"/>
</dbReference>
<keyword evidence="10" id="KW-1185">Reference proteome</keyword>
<comment type="similarity">
    <text evidence="6">Belongs to the NFYC/HAP5 subunit family.</text>
</comment>
<accession>A0A090N4A5</accession>
<dbReference type="FunFam" id="1.10.20.10:FF:000006">
    <property type="entry name" value="Nuclear transcription factor Y subunit gamma"/>
    <property type="match status" value="1"/>
</dbReference>
<dbReference type="EMBL" id="CAID01000011">
    <property type="protein sequence ID" value="CEF99528.1"/>
    <property type="molecule type" value="Genomic_DNA"/>
</dbReference>
<proteinExistence type="inferred from homology"/>
<dbReference type="GO" id="GO:0005634">
    <property type="term" value="C:nucleus"/>
    <property type="evidence" value="ECO:0007669"/>
    <property type="project" value="UniProtKB-SubCell"/>
</dbReference>
<dbReference type="PANTHER" id="PTHR10252:SF8">
    <property type="entry name" value="NUCLEAR TRANSCRIPTION FACTOR Y SUBUNIT GAMMA"/>
    <property type="match status" value="1"/>
</dbReference>
<organism evidence="9 10">
    <name type="scientific">Ostreococcus tauri</name>
    <name type="common">Marine green alga</name>
    <dbReference type="NCBI Taxonomy" id="70448"/>
    <lineage>
        <taxon>Eukaryota</taxon>
        <taxon>Viridiplantae</taxon>
        <taxon>Chlorophyta</taxon>
        <taxon>Mamiellophyceae</taxon>
        <taxon>Mamiellales</taxon>
        <taxon>Bathycoccaceae</taxon>
        <taxon>Ostreococcus</taxon>
    </lineage>
</organism>
<reference evidence="9 10" key="2">
    <citation type="journal article" date="2014" name="BMC Genomics">
        <title>An improved genome of the model marine alga Ostreococcus tauri unfolds by assessing Illumina de novo assemblies.</title>
        <authorList>
            <person name="Blanc-Mathieu R."/>
            <person name="Verhelst B."/>
            <person name="Derelle E."/>
            <person name="Rombauts S."/>
            <person name="Bouget F.Y."/>
            <person name="Carre I."/>
            <person name="Chateau A."/>
            <person name="Eyre-Walker A."/>
            <person name="Grimsley N."/>
            <person name="Moreau H."/>
            <person name="Piegu B."/>
            <person name="Rivals E."/>
            <person name="Schackwitz W."/>
            <person name="Van de Peer Y."/>
            <person name="Piganeau G."/>
        </authorList>
    </citation>
    <scope>NUCLEOTIDE SEQUENCE [LARGE SCALE GENOMIC DNA]</scope>
    <source>
        <strain evidence="10">OTTH 0595 / CCAP 157/2 / RCC745</strain>
    </source>
</reference>
<feature type="domain" description="Transcription factor CBF/NF-Y/archaeal histone" evidence="8">
    <location>
        <begin position="96"/>
        <end position="158"/>
    </location>
</feature>
<sequence length="249" mass="27105">MSQDPRDRPSGPPYLHPGMMGMPFPVGAPAMTPEQFQEQYGATLRRHQAQIAHAVAMNAAASANPAYAAQQAKLREFWREQMMEIQATHDFKNHLLPLARIKKIMKSDEDVRMISSEAPVLFAKACEMFVLELTMRAWAHAQENKRRTLQRGDIAAAITKTDIFDFLIDIVPRDEAGEGGGDDGENEGPSAPQLGALPIFPPQQLVSSIPGVPGTSARPGYAFDFPPPETVEAAPSDSAPPSSVTNDES</sequence>
<evidence type="ECO:0000259" key="8">
    <source>
        <dbReference type="Pfam" id="PF00808"/>
    </source>
</evidence>
<feature type="region of interest" description="Disordered" evidence="7">
    <location>
        <begin position="174"/>
        <end position="249"/>
    </location>
</feature>
<dbReference type="STRING" id="70448.A0A090N4A5"/>
<dbReference type="RefSeq" id="XP_022839887.1">
    <property type="nucleotide sequence ID" value="XM_022982941.1"/>
</dbReference>
<dbReference type="InterPro" id="IPR003958">
    <property type="entry name" value="CBFA_NFYB_domain"/>
</dbReference>
<dbReference type="AlphaFoldDB" id="A0A090N4A5"/>
<dbReference type="GeneID" id="9835830"/>
<keyword evidence="2" id="KW-0805">Transcription regulation</keyword>
<dbReference type="InterPro" id="IPR009072">
    <property type="entry name" value="Histone-fold"/>
</dbReference>
<evidence type="ECO:0000256" key="7">
    <source>
        <dbReference type="SAM" id="MobiDB-lite"/>
    </source>
</evidence>
<dbReference type="PANTHER" id="PTHR10252">
    <property type="entry name" value="HISTONE-LIKE TRANSCRIPTION FACTOR CCAAT-RELATED"/>
    <property type="match status" value="1"/>
</dbReference>
<evidence type="ECO:0000256" key="5">
    <source>
        <dbReference type="ARBA" id="ARBA00023242"/>
    </source>
</evidence>
<keyword evidence="5" id="KW-0539">Nucleus</keyword>
<evidence type="ECO:0000256" key="3">
    <source>
        <dbReference type="ARBA" id="ARBA00023125"/>
    </source>
</evidence>
<dbReference type="SUPFAM" id="SSF47113">
    <property type="entry name" value="Histone-fold"/>
    <property type="match status" value="1"/>
</dbReference>
<dbReference type="OrthoDB" id="1272441at2759"/>
<reference evidence="10" key="1">
    <citation type="journal article" date="2006" name="Proc. Natl. Acad. Sci. U.S.A.">
        <title>Genome analysis of the smallest free-living eukaryote Ostreococcus tauri unveils many unique features.</title>
        <authorList>
            <person name="Derelle E."/>
            <person name="Ferraz C."/>
            <person name="Rombauts S."/>
            <person name="Rouze P."/>
            <person name="Worden A.Z."/>
            <person name="Robbens S."/>
            <person name="Partensky F."/>
            <person name="Degroeve S."/>
            <person name="Echeynie S."/>
            <person name="Cooke R."/>
            <person name="Saeys Y."/>
            <person name="Wuyts J."/>
            <person name="Jabbari K."/>
            <person name="Bowler C."/>
            <person name="Panaud O."/>
            <person name="Piegu B."/>
            <person name="Ball S.G."/>
            <person name="Ral J.-P."/>
            <person name="Bouget F.-Y."/>
            <person name="Piganeau G."/>
            <person name="De Baets B."/>
            <person name="Picard A."/>
            <person name="Delseny M."/>
            <person name="Demaille J."/>
            <person name="Van de Peer Y."/>
            <person name="Moreau H."/>
        </authorList>
    </citation>
    <scope>NUCLEOTIDE SEQUENCE [LARGE SCALE GENOMIC DNA]</scope>
    <source>
        <strain evidence="10">OTTH 0595 / CCAP 157/2 / RCC745</strain>
    </source>
</reference>
<keyword evidence="3" id="KW-0238">DNA-binding</keyword>
<evidence type="ECO:0000313" key="9">
    <source>
        <dbReference type="EMBL" id="CEF99528.1"/>
    </source>
</evidence>
<name>A0A090N4A5_OSTTA</name>
<dbReference type="KEGG" id="ota:OT_ostta11g00340"/>
<gene>
    <name evidence="9" type="ORF">OT_ostta11g00340</name>
</gene>
<dbReference type="FunCoup" id="A0A090N4A5">
    <property type="interactions" value="1183"/>
</dbReference>
<comment type="subcellular location">
    <subcellularLocation>
        <location evidence="1">Nucleus</location>
    </subcellularLocation>
</comment>
<dbReference type="Gene3D" id="1.10.20.10">
    <property type="entry name" value="Histone, subunit A"/>
    <property type="match status" value="1"/>
</dbReference>
<dbReference type="Proteomes" id="UP000009170">
    <property type="component" value="Unassembled WGS sequence"/>
</dbReference>
<dbReference type="GO" id="GO:0000981">
    <property type="term" value="F:DNA-binding transcription factor activity, RNA polymerase II-specific"/>
    <property type="evidence" value="ECO:0007669"/>
    <property type="project" value="TreeGrafter"/>
</dbReference>
<dbReference type="CDD" id="cd22908">
    <property type="entry name" value="HFD_NFYC-like"/>
    <property type="match status" value="1"/>
</dbReference>
<evidence type="ECO:0000256" key="6">
    <source>
        <dbReference type="ARBA" id="ARBA00038129"/>
    </source>
</evidence>
<evidence type="ECO:0000256" key="1">
    <source>
        <dbReference type="ARBA" id="ARBA00004123"/>
    </source>
</evidence>
<evidence type="ECO:0000256" key="2">
    <source>
        <dbReference type="ARBA" id="ARBA00023015"/>
    </source>
</evidence>
<protein>
    <submittedName>
        <fullName evidence="9">Transcriptional activator NFYC/HAP5 subunit</fullName>
    </submittedName>
</protein>
<evidence type="ECO:0000256" key="4">
    <source>
        <dbReference type="ARBA" id="ARBA00023163"/>
    </source>
</evidence>